<name>A0A011MH08_9PAST</name>
<dbReference type="GO" id="GO:0030151">
    <property type="term" value="F:molybdenum ion binding"/>
    <property type="evidence" value="ECO:0007669"/>
    <property type="project" value="InterPro"/>
</dbReference>
<dbReference type="InterPro" id="IPR011037">
    <property type="entry name" value="Pyrv_Knase-like_insert_dom_sf"/>
</dbReference>
<organism evidence="2 3">
    <name type="scientific">Mannheimia granulomatis</name>
    <dbReference type="NCBI Taxonomy" id="85402"/>
    <lineage>
        <taxon>Bacteria</taxon>
        <taxon>Pseudomonadati</taxon>
        <taxon>Pseudomonadota</taxon>
        <taxon>Gammaproteobacteria</taxon>
        <taxon>Pasteurellales</taxon>
        <taxon>Pasteurellaceae</taxon>
        <taxon>Mannheimia</taxon>
    </lineage>
</organism>
<dbReference type="InterPro" id="IPR005302">
    <property type="entry name" value="MoCF_Sase_C"/>
</dbReference>
<reference evidence="2 3" key="1">
    <citation type="journal article" date="2014" name="Genome Announc.">
        <title>Genome Sequence of a Presumptive Mannheimia haemolytica Strain with an A1/A6-Cross-Reactive Serotype from a White-Tailed Deer (Odocoileus virginianus).</title>
        <authorList>
            <person name="Lawrence P.K."/>
            <person name="Bey R.F."/>
            <person name="Wiener B."/>
            <person name="Kittichotirat W."/>
            <person name="Bumgarner R.E."/>
        </authorList>
    </citation>
    <scope>NUCLEOTIDE SEQUENCE [LARGE SCALE GENOMIC DNA]</scope>
    <source>
        <strain evidence="2 3">PKL10</strain>
    </source>
</reference>
<evidence type="ECO:0000313" key="3">
    <source>
        <dbReference type="Proteomes" id="UP000054123"/>
    </source>
</evidence>
<dbReference type="PATRIC" id="fig|1450449.3.peg.1865"/>
<dbReference type="InterPro" id="IPR052716">
    <property type="entry name" value="MOSC_domain"/>
</dbReference>
<dbReference type="OrthoDB" id="581532at2"/>
<gene>
    <name evidence="2" type="ORF">AK33_09385</name>
</gene>
<dbReference type="EMBL" id="JANJ01000006">
    <property type="protein sequence ID" value="EXI61786.1"/>
    <property type="molecule type" value="Genomic_DNA"/>
</dbReference>
<dbReference type="PANTHER" id="PTHR36930">
    <property type="entry name" value="METAL-SULFUR CLUSTER BIOSYNTHESIS PROTEINS YUAD-RELATED"/>
    <property type="match status" value="1"/>
</dbReference>
<sequence>MKVTELNIYPIKSTLGTAVSQAFVEAKGLNFDREFMLTEPDGKFITARKDKELYRLTALPIASGLVITHISGEKCVALYQDFVEEQSSEVWGTHFASKVAADSVNAWLSKIFDRVVQLRWLGAKSQREVNRFPGNPLSFADSNPVTLMSEKSLEQVQQWSPIKLEMARFRPNIVIDGNVAFEEEQWEQIQIGEVLFTKSELCTRCVLITRDLTTLELDPQAEPFRTLKQKHTNEQGKPIFGIHLVPQNSGVIRVGDVISVKA</sequence>
<dbReference type="STRING" id="1122190.GCA_000621105_00933"/>
<dbReference type="SUPFAM" id="SSF141673">
    <property type="entry name" value="MOSC N-terminal domain-like"/>
    <property type="match status" value="1"/>
</dbReference>
<comment type="caution">
    <text evidence="2">The sequence shown here is derived from an EMBL/GenBank/DDBJ whole genome shotgun (WGS) entry which is preliminary data.</text>
</comment>
<dbReference type="PROSITE" id="PS51340">
    <property type="entry name" value="MOSC"/>
    <property type="match status" value="1"/>
</dbReference>
<dbReference type="GO" id="GO:0003824">
    <property type="term" value="F:catalytic activity"/>
    <property type="evidence" value="ECO:0007669"/>
    <property type="project" value="InterPro"/>
</dbReference>
<dbReference type="GO" id="GO:0030170">
    <property type="term" value="F:pyridoxal phosphate binding"/>
    <property type="evidence" value="ECO:0007669"/>
    <property type="project" value="InterPro"/>
</dbReference>
<dbReference type="Proteomes" id="UP000054123">
    <property type="component" value="Unassembled WGS sequence"/>
</dbReference>
<evidence type="ECO:0000313" key="2">
    <source>
        <dbReference type="EMBL" id="EXI61786.1"/>
    </source>
</evidence>
<feature type="domain" description="MOSC" evidence="1">
    <location>
        <begin position="113"/>
        <end position="261"/>
    </location>
</feature>
<dbReference type="Pfam" id="PF03476">
    <property type="entry name" value="MOSC_N"/>
    <property type="match status" value="1"/>
</dbReference>
<proteinExistence type="predicted"/>
<keyword evidence="3" id="KW-1185">Reference proteome</keyword>
<dbReference type="RefSeq" id="WP_042803814.1">
    <property type="nucleotide sequence ID" value="NZ_AVSP01000005.1"/>
</dbReference>
<protein>
    <recommendedName>
        <fullName evidence="1">MOSC domain-containing protein</fullName>
    </recommendedName>
</protein>
<accession>A0A011MH08</accession>
<dbReference type="Pfam" id="PF03473">
    <property type="entry name" value="MOSC"/>
    <property type="match status" value="1"/>
</dbReference>
<dbReference type="PANTHER" id="PTHR36930:SF1">
    <property type="entry name" value="MOSC DOMAIN-CONTAINING PROTEIN"/>
    <property type="match status" value="1"/>
</dbReference>
<dbReference type="SUPFAM" id="SSF50800">
    <property type="entry name" value="PK beta-barrel domain-like"/>
    <property type="match status" value="1"/>
</dbReference>
<dbReference type="AlphaFoldDB" id="A0A011MH08"/>
<evidence type="ECO:0000259" key="1">
    <source>
        <dbReference type="PROSITE" id="PS51340"/>
    </source>
</evidence>
<dbReference type="InterPro" id="IPR005303">
    <property type="entry name" value="MOCOS_middle"/>
</dbReference>